<keyword evidence="1" id="KW-0812">Transmembrane</keyword>
<protein>
    <recommendedName>
        <fullName evidence="4">Ergosterol biosynthetic protein 28</fullName>
    </recommendedName>
</protein>
<dbReference type="AlphaFoldDB" id="A0A835EGS8"/>
<proteinExistence type="predicted"/>
<dbReference type="InterPro" id="IPR005352">
    <property type="entry name" value="Erg28"/>
</dbReference>
<evidence type="ECO:0000256" key="1">
    <source>
        <dbReference type="SAM" id="Phobius"/>
    </source>
</evidence>
<dbReference type="PANTHER" id="PTHR15451:SF24">
    <property type="entry name" value="ERGOSTEROL BIOSYNTHETIC PROTEIN 28"/>
    <property type="match status" value="1"/>
</dbReference>
<gene>
    <name evidence="2" type="ORF">HU200_044340</name>
</gene>
<dbReference type="GO" id="GO:0016020">
    <property type="term" value="C:membrane"/>
    <property type="evidence" value="ECO:0007669"/>
    <property type="project" value="InterPro"/>
</dbReference>
<dbReference type="Pfam" id="PF03694">
    <property type="entry name" value="Erg28"/>
    <property type="match status" value="1"/>
</dbReference>
<dbReference type="GO" id="GO:0005783">
    <property type="term" value="C:endoplasmic reticulum"/>
    <property type="evidence" value="ECO:0007669"/>
    <property type="project" value="TreeGrafter"/>
</dbReference>
<organism evidence="2 3">
    <name type="scientific">Digitaria exilis</name>
    <dbReference type="NCBI Taxonomy" id="1010633"/>
    <lineage>
        <taxon>Eukaryota</taxon>
        <taxon>Viridiplantae</taxon>
        <taxon>Streptophyta</taxon>
        <taxon>Embryophyta</taxon>
        <taxon>Tracheophyta</taxon>
        <taxon>Spermatophyta</taxon>
        <taxon>Magnoliopsida</taxon>
        <taxon>Liliopsida</taxon>
        <taxon>Poales</taxon>
        <taxon>Poaceae</taxon>
        <taxon>PACMAD clade</taxon>
        <taxon>Panicoideae</taxon>
        <taxon>Panicodae</taxon>
        <taxon>Paniceae</taxon>
        <taxon>Anthephorinae</taxon>
        <taxon>Digitaria</taxon>
    </lineage>
</organism>
<feature type="transmembrane region" description="Helical" evidence="1">
    <location>
        <begin position="39"/>
        <end position="57"/>
    </location>
</feature>
<dbReference type="GO" id="GO:0030674">
    <property type="term" value="F:protein-macromolecule adaptor activity"/>
    <property type="evidence" value="ECO:0007669"/>
    <property type="project" value="TreeGrafter"/>
</dbReference>
<accession>A0A835EGS8</accession>
<dbReference type="PANTHER" id="PTHR15451">
    <property type="entry name" value="ERGOSTEROL BIOSYNTHETIC PROTEIN 28-RELATED"/>
    <property type="match status" value="1"/>
</dbReference>
<dbReference type="EMBL" id="JACEFO010002096">
    <property type="protein sequence ID" value="KAF8684446.1"/>
    <property type="molecule type" value="Genomic_DNA"/>
</dbReference>
<keyword evidence="1" id="KW-0472">Membrane</keyword>
<evidence type="ECO:0008006" key="4">
    <source>
        <dbReference type="Google" id="ProtNLM"/>
    </source>
</evidence>
<feature type="transmembrane region" description="Helical" evidence="1">
    <location>
        <begin position="90"/>
        <end position="108"/>
    </location>
</feature>
<evidence type="ECO:0000313" key="2">
    <source>
        <dbReference type="EMBL" id="KAF8684446.1"/>
    </source>
</evidence>
<keyword evidence="1" id="KW-1133">Transmembrane helix</keyword>
<keyword evidence="3" id="KW-1185">Reference proteome</keyword>
<dbReference type="Proteomes" id="UP000636709">
    <property type="component" value="Unassembled WGS sequence"/>
</dbReference>
<name>A0A835EGS8_9POAL</name>
<feature type="transmembrane region" description="Helical" evidence="1">
    <location>
        <begin position="6"/>
        <end position="27"/>
    </location>
</feature>
<comment type="caution">
    <text evidence="2">The sequence shown here is derived from an EMBL/GenBank/DDBJ whole genome shotgun (WGS) entry which is preliminary data.</text>
</comment>
<feature type="transmembrane region" description="Helical" evidence="1">
    <location>
        <begin position="63"/>
        <end position="83"/>
    </location>
</feature>
<reference evidence="2" key="1">
    <citation type="submission" date="2020-07" db="EMBL/GenBank/DDBJ databases">
        <title>Genome sequence and genetic diversity analysis of an under-domesticated orphan crop, white fonio (Digitaria exilis).</title>
        <authorList>
            <person name="Bennetzen J.L."/>
            <person name="Chen S."/>
            <person name="Ma X."/>
            <person name="Wang X."/>
            <person name="Yssel A.E.J."/>
            <person name="Chaluvadi S.R."/>
            <person name="Johnson M."/>
            <person name="Gangashetty P."/>
            <person name="Hamidou F."/>
            <person name="Sanogo M.D."/>
            <person name="Zwaenepoel A."/>
            <person name="Wallace J."/>
            <person name="Van De Peer Y."/>
            <person name="Van Deynze A."/>
        </authorList>
    </citation>
    <scope>NUCLEOTIDE SEQUENCE</scope>
    <source>
        <tissue evidence="2">Leaves</tissue>
    </source>
</reference>
<evidence type="ECO:0000313" key="3">
    <source>
        <dbReference type="Proteomes" id="UP000636709"/>
    </source>
</evidence>
<dbReference type="OrthoDB" id="626714at2759"/>
<sequence length="124" mass="13601">MVVGTVRLAFTCSCFFGSAALCSTTYSKAHMSDIHGRTVGVWTLLSCTLCFLCAFNLGSRPIYTATFLSLVYAYGHFIFEYLVFHTVRAASLAGLGFFAVPSIAWMLLEWNSHGPVLRTSAKQP</sequence>